<feature type="non-terminal residue" evidence="2">
    <location>
        <position position="1"/>
    </location>
</feature>
<feature type="compositionally biased region" description="Basic and acidic residues" evidence="1">
    <location>
        <begin position="43"/>
        <end position="59"/>
    </location>
</feature>
<sequence>GRAGSRGGPHRRGPLRPRPGAGLPAGGCPERGPDGVPAAALRGEGRPGGRGRDAQDARRGGRAAGAQGFGYTCRVAAGVSRRPLRRVGRAPDDARGRRRPRRGHEEEGEARAGRPPGRRRDAAGVPGEEGGPL</sequence>
<protein>
    <submittedName>
        <fullName evidence="2">Pre-16S rRNA nuclease Yqg</fullName>
    </submittedName>
</protein>
<dbReference type="EMBL" id="CADCUV010000186">
    <property type="protein sequence ID" value="CAA9438016.1"/>
    <property type="molecule type" value="Genomic_DNA"/>
</dbReference>
<dbReference type="AlphaFoldDB" id="A0A6J4QHW3"/>
<gene>
    <name evidence="2" type="ORF">AVDCRST_MAG22-3829</name>
</gene>
<feature type="compositionally biased region" description="Basic and acidic residues" evidence="1">
    <location>
        <begin position="103"/>
        <end position="122"/>
    </location>
</feature>
<reference evidence="2" key="1">
    <citation type="submission" date="2020-02" db="EMBL/GenBank/DDBJ databases">
        <authorList>
            <person name="Meier V. D."/>
        </authorList>
    </citation>
    <scope>NUCLEOTIDE SEQUENCE</scope>
    <source>
        <strain evidence="2">AVDCRST_MAG22</strain>
    </source>
</reference>
<evidence type="ECO:0000313" key="2">
    <source>
        <dbReference type="EMBL" id="CAA9438016.1"/>
    </source>
</evidence>
<evidence type="ECO:0000256" key="1">
    <source>
        <dbReference type="SAM" id="MobiDB-lite"/>
    </source>
</evidence>
<accession>A0A6J4QHW3</accession>
<feature type="region of interest" description="Disordered" evidence="1">
    <location>
        <begin position="1"/>
        <end position="133"/>
    </location>
</feature>
<feature type="compositionally biased region" description="Low complexity" evidence="1">
    <location>
        <begin position="18"/>
        <end position="28"/>
    </location>
</feature>
<proteinExistence type="predicted"/>
<organism evidence="2">
    <name type="scientific">uncultured Rubrobacteraceae bacterium</name>
    <dbReference type="NCBI Taxonomy" id="349277"/>
    <lineage>
        <taxon>Bacteria</taxon>
        <taxon>Bacillati</taxon>
        <taxon>Actinomycetota</taxon>
        <taxon>Rubrobacteria</taxon>
        <taxon>Rubrobacterales</taxon>
        <taxon>Rubrobacteraceae</taxon>
        <taxon>environmental samples</taxon>
    </lineage>
</organism>
<name>A0A6J4QHW3_9ACTN</name>
<feature type="non-terminal residue" evidence="2">
    <location>
        <position position="133"/>
    </location>
</feature>